<dbReference type="EnsemblMetazoa" id="RPRC014975.R67">
    <property type="protein sequence ID" value="RPRC014975.P67"/>
    <property type="gene ID" value="RPRC014975"/>
</dbReference>
<dbReference type="EMBL" id="ACPB03000970">
    <property type="status" value="NOT_ANNOTATED_CDS"/>
    <property type="molecule type" value="Genomic_DNA"/>
</dbReference>
<evidence type="ECO:0000256" key="2">
    <source>
        <dbReference type="ARBA" id="ARBA00022741"/>
    </source>
</evidence>
<reference evidence="8" key="1">
    <citation type="submission" date="2025-05" db="UniProtKB">
        <authorList>
            <consortium name="EnsemblMetazoa"/>
        </authorList>
    </citation>
    <scope>IDENTIFICATION</scope>
</reference>
<sequence length="592" mass="67804">MPHGRKKPFSGKAKKIQLQAKKQNKRVWEGNGNSSRSTLLVRGSSDEEEDEINVQKVNYQPEKGRGSGRNNSNRYNLQFFRDTEAAMKERKEEARKPLEAVNEEKLEIDIEFFFPSELKFPVRPPWDFSMSKEQLDAKENKYFSDYLKEIEKKFDIAELSYFELNLETWRQLWRVLEMADIVLIIVDIRFPALLFPPSLYDFVTKSMKKNIILVMNKIDLAPAPLVVAWQHYLKSKFPELHVLMFTSYPSYNLRTPSSKQSGLQIRRRKGRMRMAAEGAQKLLNACKEIVGDNVDLSSWQSKINEEKTLDYEIEEDVEIEETVNIKHLDTGYKEHTSYDGGILTIGCVGQPNVGKSSLINALMGKKVVSVSRTPGHTKHFQTIFLTPNVRLCDCPGLVFPSRVPKVLQVLMGSFPIAQLREPYTSVKYIAERLDLVALLKLDHPDNDDVWSAMDVCDGWAMKKGFKTARAARLDTYRAANHLLRQSLEGKIPLCLYPPNYTSTKDEWKNHPEVQMVEWIQASSSSQNDKDQLPSVSDYTSEEEEEEKFSSLTSKSSINSKETKLSGNNDNDEEDSESDIVAVNKFQALNTID</sequence>
<accession>A0ABL0EI00</accession>
<dbReference type="PROSITE" id="PS51721">
    <property type="entry name" value="G_CP"/>
    <property type="match status" value="1"/>
</dbReference>
<feature type="compositionally biased region" description="Low complexity" evidence="6">
    <location>
        <begin position="549"/>
        <end position="559"/>
    </location>
</feature>
<dbReference type="InterPro" id="IPR027417">
    <property type="entry name" value="P-loop_NTPase"/>
</dbReference>
<evidence type="ECO:0000256" key="1">
    <source>
        <dbReference type="ARBA" id="ARBA00022553"/>
    </source>
</evidence>
<dbReference type="InterPro" id="IPR006073">
    <property type="entry name" value="GTP-bd"/>
</dbReference>
<dbReference type="PANTHER" id="PTHR45709:SF3">
    <property type="entry name" value="GUANINE NUCLEOTIDE-BINDING PROTEIN-LIKE 1"/>
    <property type="match status" value="1"/>
</dbReference>
<dbReference type="Proteomes" id="UP000015103">
    <property type="component" value="Unassembled WGS sequence"/>
</dbReference>
<evidence type="ECO:0000256" key="3">
    <source>
        <dbReference type="ARBA" id="ARBA00023134"/>
    </source>
</evidence>
<feature type="compositionally biased region" description="Basic residues" evidence="6">
    <location>
        <begin position="1"/>
        <end position="15"/>
    </location>
</feature>
<evidence type="ECO:0000256" key="6">
    <source>
        <dbReference type="SAM" id="MobiDB-lite"/>
    </source>
</evidence>
<evidence type="ECO:0000256" key="5">
    <source>
        <dbReference type="ARBA" id="ARBA00039902"/>
    </source>
</evidence>
<evidence type="ECO:0000313" key="9">
    <source>
        <dbReference type="Proteomes" id="UP000015103"/>
    </source>
</evidence>
<keyword evidence="1" id="KW-0597">Phosphoprotein</keyword>
<dbReference type="PANTHER" id="PTHR45709">
    <property type="entry name" value="LARGE SUBUNIT GTPASE 1 HOMOLOG-RELATED"/>
    <property type="match status" value="1"/>
</dbReference>
<feature type="region of interest" description="Disordered" evidence="6">
    <location>
        <begin position="521"/>
        <end position="580"/>
    </location>
</feature>
<dbReference type="CDD" id="cd01857">
    <property type="entry name" value="HSR1_MMR1"/>
    <property type="match status" value="1"/>
</dbReference>
<dbReference type="GeneID" id="141449275"/>
<feature type="region of interest" description="Disordered" evidence="6">
    <location>
        <begin position="1"/>
        <end position="74"/>
    </location>
</feature>
<dbReference type="RefSeq" id="XP_073974627.1">
    <property type="nucleotide sequence ID" value="XM_074118526.1"/>
</dbReference>
<dbReference type="Gene3D" id="3.40.50.300">
    <property type="entry name" value="P-loop containing nucleotide triphosphate hydrolases"/>
    <property type="match status" value="1"/>
</dbReference>
<evidence type="ECO:0000313" key="8">
    <source>
        <dbReference type="EnsemblMetazoa" id="RPRC014975.P67"/>
    </source>
</evidence>
<dbReference type="Pfam" id="PF01926">
    <property type="entry name" value="MMR_HSR1"/>
    <property type="match status" value="1"/>
</dbReference>
<keyword evidence="3" id="KW-0342">GTP-binding</keyword>
<evidence type="ECO:0000259" key="7">
    <source>
        <dbReference type="PROSITE" id="PS51721"/>
    </source>
</evidence>
<keyword evidence="9" id="KW-1185">Reference proteome</keyword>
<keyword evidence="2" id="KW-0547">Nucleotide-binding</keyword>
<proteinExistence type="predicted"/>
<comment type="function">
    <text evidence="4">Possible regulatory or functional link with the histocompatibility cluster.</text>
</comment>
<name>A0ABL0EI00_RHOPR</name>
<feature type="domain" description="CP-type G" evidence="7">
    <location>
        <begin position="169"/>
        <end position="400"/>
    </location>
</feature>
<organism evidence="8 9">
    <name type="scientific">Rhodnius prolixus</name>
    <name type="common">Triatomid bug</name>
    <dbReference type="NCBI Taxonomy" id="13249"/>
    <lineage>
        <taxon>Eukaryota</taxon>
        <taxon>Metazoa</taxon>
        <taxon>Ecdysozoa</taxon>
        <taxon>Arthropoda</taxon>
        <taxon>Hexapoda</taxon>
        <taxon>Insecta</taxon>
        <taxon>Pterygota</taxon>
        <taxon>Neoptera</taxon>
        <taxon>Paraneoptera</taxon>
        <taxon>Hemiptera</taxon>
        <taxon>Heteroptera</taxon>
        <taxon>Panheteroptera</taxon>
        <taxon>Cimicomorpha</taxon>
        <taxon>Reduviidae</taxon>
        <taxon>Triatominae</taxon>
        <taxon>Rhodnius</taxon>
    </lineage>
</organism>
<dbReference type="SUPFAM" id="SSF52540">
    <property type="entry name" value="P-loop containing nucleoside triphosphate hydrolases"/>
    <property type="match status" value="1"/>
</dbReference>
<dbReference type="InterPro" id="IPR030378">
    <property type="entry name" value="G_CP_dom"/>
</dbReference>
<protein>
    <recommendedName>
        <fullName evidence="5">Guanine nucleotide-binding protein-like 1</fullName>
    </recommendedName>
</protein>
<evidence type="ECO:0000256" key="4">
    <source>
        <dbReference type="ARBA" id="ARBA00037770"/>
    </source>
</evidence>
<dbReference type="InterPro" id="IPR043358">
    <property type="entry name" value="GNL1-like"/>
</dbReference>